<gene>
    <name evidence="1" type="ORF">Slati_2688500</name>
</gene>
<name>A0AAW2VVE4_9LAMI</name>
<reference evidence="1" key="1">
    <citation type="submission" date="2020-06" db="EMBL/GenBank/DDBJ databases">
        <authorList>
            <person name="Li T."/>
            <person name="Hu X."/>
            <person name="Zhang T."/>
            <person name="Song X."/>
            <person name="Zhang H."/>
            <person name="Dai N."/>
            <person name="Sheng W."/>
            <person name="Hou X."/>
            <person name="Wei L."/>
        </authorList>
    </citation>
    <scope>NUCLEOTIDE SEQUENCE</scope>
    <source>
        <strain evidence="1">KEN1</strain>
        <tissue evidence="1">Leaf</tissue>
    </source>
</reference>
<sequence length="89" mass="10072">MNWSGIFRRTARSLCGVLMRSLWSLKGKGLVRFGGDHGTSFGTQRLFPKWFYLLGDVCGTLFQPPRICSAEEFQSLMDVVDVGRIMKIP</sequence>
<dbReference type="EMBL" id="JACGWN010000009">
    <property type="protein sequence ID" value="KAL0433542.1"/>
    <property type="molecule type" value="Genomic_DNA"/>
</dbReference>
<accession>A0AAW2VVE4</accession>
<comment type="caution">
    <text evidence="1">The sequence shown here is derived from an EMBL/GenBank/DDBJ whole genome shotgun (WGS) entry which is preliminary data.</text>
</comment>
<protein>
    <submittedName>
        <fullName evidence="1">Uncharacterized protein</fullName>
    </submittedName>
</protein>
<evidence type="ECO:0000313" key="1">
    <source>
        <dbReference type="EMBL" id="KAL0433542.1"/>
    </source>
</evidence>
<reference evidence="1" key="2">
    <citation type="journal article" date="2024" name="Plant">
        <title>Genomic evolution and insights into agronomic trait innovations of Sesamum species.</title>
        <authorList>
            <person name="Miao H."/>
            <person name="Wang L."/>
            <person name="Qu L."/>
            <person name="Liu H."/>
            <person name="Sun Y."/>
            <person name="Le M."/>
            <person name="Wang Q."/>
            <person name="Wei S."/>
            <person name="Zheng Y."/>
            <person name="Lin W."/>
            <person name="Duan Y."/>
            <person name="Cao H."/>
            <person name="Xiong S."/>
            <person name="Wang X."/>
            <person name="Wei L."/>
            <person name="Li C."/>
            <person name="Ma Q."/>
            <person name="Ju M."/>
            <person name="Zhao R."/>
            <person name="Li G."/>
            <person name="Mu C."/>
            <person name="Tian Q."/>
            <person name="Mei H."/>
            <person name="Zhang T."/>
            <person name="Gao T."/>
            <person name="Zhang H."/>
        </authorList>
    </citation>
    <scope>NUCLEOTIDE SEQUENCE</scope>
    <source>
        <strain evidence="1">KEN1</strain>
    </source>
</reference>
<organism evidence="1">
    <name type="scientific">Sesamum latifolium</name>
    <dbReference type="NCBI Taxonomy" id="2727402"/>
    <lineage>
        <taxon>Eukaryota</taxon>
        <taxon>Viridiplantae</taxon>
        <taxon>Streptophyta</taxon>
        <taxon>Embryophyta</taxon>
        <taxon>Tracheophyta</taxon>
        <taxon>Spermatophyta</taxon>
        <taxon>Magnoliopsida</taxon>
        <taxon>eudicotyledons</taxon>
        <taxon>Gunneridae</taxon>
        <taxon>Pentapetalae</taxon>
        <taxon>asterids</taxon>
        <taxon>lamiids</taxon>
        <taxon>Lamiales</taxon>
        <taxon>Pedaliaceae</taxon>
        <taxon>Sesamum</taxon>
    </lineage>
</organism>
<dbReference type="AlphaFoldDB" id="A0AAW2VVE4"/>
<proteinExistence type="predicted"/>